<keyword evidence="2" id="KW-1185">Reference proteome</keyword>
<evidence type="ECO:0000313" key="2">
    <source>
        <dbReference type="Proteomes" id="UP000798662"/>
    </source>
</evidence>
<dbReference type="Proteomes" id="UP000798662">
    <property type="component" value="Chromosome 2"/>
</dbReference>
<dbReference type="EMBL" id="CM020619">
    <property type="protein sequence ID" value="KAK1863916.1"/>
    <property type="molecule type" value="Genomic_DNA"/>
</dbReference>
<gene>
    <name evidence="1" type="ORF">I4F81_006469</name>
</gene>
<name>A0ACC3C2E2_PYRYE</name>
<comment type="caution">
    <text evidence="1">The sequence shown here is derived from an EMBL/GenBank/DDBJ whole genome shotgun (WGS) entry which is preliminary data.</text>
</comment>
<organism evidence="1 2">
    <name type="scientific">Pyropia yezoensis</name>
    <name type="common">Susabi-nori</name>
    <name type="synonym">Porphyra yezoensis</name>
    <dbReference type="NCBI Taxonomy" id="2788"/>
    <lineage>
        <taxon>Eukaryota</taxon>
        <taxon>Rhodophyta</taxon>
        <taxon>Bangiophyceae</taxon>
        <taxon>Bangiales</taxon>
        <taxon>Bangiaceae</taxon>
        <taxon>Pyropia</taxon>
    </lineage>
</organism>
<reference evidence="1" key="1">
    <citation type="submission" date="2019-11" db="EMBL/GenBank/DDBJ databases">
        <title>Nori genome reveals adaptations in red seaweeds to the harsh intertidal environment.</title>
        <authorList>
            <person name="Wang D."/>
            <person name="Mao Y."/>
        </authorList>
    </citation>
    <scope>NUCLEOTIDE SEQUENCE</scope>
    <source>
        <tissue evidence="1">Gametophyte</tissue>
    </source>
</reference>
<sequence length="216" mass="23194">MAAGGRGGSHVGPSKVYGAEHLLRLLVKLPDLLAAEEVEPTVLRAIAERVNDIARFIKKNARLLFCLDYEAACLGWTGVCVEPLVRYHAGIYARRRRCELVPFCLANEAKGVTVIEAMDLSGIAATNKNTDGEAAWRVAVAPRRHLDCTTAADVLSHARLSRGDWMSLDVEGGELDVLRGIDWAAVIIITPPADCPRGTAFCGCTSRAGEQPASEG</sequence>
<proteinExistence type="predicted"/>
<accession>A0ACC3C2E2</accession>
<protein>
    <submittedName>
        <fullName evidence="1">Uncharacterized protein</fullName>
    </submittedName>
</protein>
<evidence type="ECO:0000313" key="1">
    <source>
        <dbReference type="EMBL" id="KAK1863916.1"/>
    </source>
</evidence>